<proteinExistence type="predicted"/>
<gene>
    <name evidence="1" type="ORF">AWB69_09282</name>
</gene>
<evidence type="ECO:0000313" key="2">
    <source>
        <dbReference type="Proteomes" id="UP000054683"/>
    </source>
</evidence>
<accession>A0A158K1W5</accession>
<dbReference type="AlphaFoldDB" id="A0A158K1W5"/>
<name>A0A158K1W5_9BURK</name>
<organism evidence="1 2">
    <name type="scientific">Caballeronia udeis</name>
    <dbReference type="NCBI Taxonomy" id="1232866"/>
    <lineage>
        <taxon>Bacteria</taxon>
        <taxon>Pseudomonadati</taxon>
        <taxon>Pseudomonadota</taxon>
        <taxon>Betaproteobacteria</taxon>
        <taxon>Burkholderiales</taxon>
        <taxon>Burkholderiaceae</taxon>
        <taxon>Caballeronia</taxon>
    </lineage>
</organism>
<dbReference type="EMBL" id="FCOK02000189">
    <property type="protein sequence ID" value="SAL75126.1"/>
    <property type="molecule type" value="Genomic_DNA"/>
</dbReference>
<reference evidence="1 2" key="1">
    <citation type="submission" date="2016-01" db="EMBL/GenBank/DDBJ databases">
        <authorList>
            <person name="Oliw E.H."/>
        </authorList>
    </citation>
    <scope>NUCLEOTIDE SEQUENCE [LARGE SCALE GENOMIC DNA]</scope>
    <source>
        <strain evidence="1">LMG 27134</strain>
    </source>
</reference>
<dbReference type="Proteomes" id="UP000054683">
    <property type="component" value="Unassembled WGS sequence"/>
</dbReference>
<sequence>MPLVNWLESAEQQTIIRVPVRLQSEPARNFSRRASFLGEFPKSRAYSRLNWDGLSYPTSDPIVATSLDSFISSIRAC</sequence>
<protein>
    <submittedName>
        <fullName evidence="1">Uncharacterized protein</fullName>
    </submittedName>
</protein>
<evidence type="ECO:0000313" key="1">
    <source>
        <dbReference type="EMBL" id="SAL75126.1"/>
    </source>
</evidence>